<dbReference type="EMBL" id="CP011859">
    <property type="protein sequence ID" value="AQY21021.1"/>
    <property type="molecule type" value="Genomic_DNA"/>
</dbReference>
<organism evidence="2 3">
    <name type="scientific">Riemerella anatipestifer</name>
    <name type="common">Moraxella anatipestifer</name>
    <dbReference type="NCBI Taxonomy" id="34085"/>
    <lineage>
        <taxon>Bacteria</taxon>
        <taxon>Pseudomonadati</taxon>
        <taxon>Bacteroidota</taxon>
        <taxon>Flavobacteriia</taxon>
        <taxon>Flavobacteriales</taxon>
        <taxon>Weeksellaceae</taxon>
        <taxon>Riemerella</taxon>
    </lineage>
</organism>
<dbReference type="PROSITE" id="PS50994">
    <property type="entry name" value="INTEGRASE"/>
    <property type="match status" value="1"/>
</dbReference>
<dbReference type="InterPro" id="IPR001584">
    <property type="entry name" value="Integrase_cat-core"/>
</dbReference>
<name>A0A1S7DPV6_RIEAN</name>
<dbReference type="GO" id="GO:0003676">
    <property type="term" value="F:nucleic acid binding"/>
    <property type="evidence" value="ECO:0007669"/>
    <property type="project" value="InterPro"/>
</dbReference>
<reference evidence="2 3" key="1">
    <citation type="submission" date="2015-06" db="EMBL/GenBank/DDBJ databases">
        <title>R. anatipestifer strain HXb2 is the most virulent strain so far, and the genome sequence would help us uncover the pathogenesis.</title>
        <authorList>
            <person name="Hu Q."/>
            <person name="Qi J."/>
            <person name="Bo H."/>
            <person name="Liu G."/>
            <person name="Tao M."/>
            <person name="Ding Y."/>
            <person name="Xue Y."/>
        </authorList>
    </citation>
    <scope>NUCLEOTIDE SEQUENCE [LARGE SCALE GENOMIC DNA]</scope>
    <source>
        <strain evidence="2 3">HXb2</strain>
    </source>
</reference>
<dbReference type="GO" id="GO:0015074">
    <property type="term" value="P:DNA integration"/>
    <property type="evidence" value="ECO:0007669"/>
    <property type="project" value="InterPro"/>
</dbReference>
<dbReference type="AlphaFoldDB" id="A0A1S7DPV6"/>
<dbReference type="RefSeq" id="WP_079206243.1">
    <property type="nucleotide sequence ID" value="NZ_CP011859.1"/>
</dbReference>
<gene>
    <name evidence="2" type="ORF">AB406_0056</name>
</gene>
<dbReference type="SUPFAM" id="SSF53098">
    <property type="entry name" value="Ribonuclease H-like"/>
    <property type="match status" value="1"/>
</dbReference>
<protein>
    <recommendedName>
        <fullName evidence="1">Integrase catalytic domain-containing protein</fullName>
    </recommendedName>
</protein>
<evidence type="ECO:0000313" key="3">
    <source>
        <dbReference type="Proteomes" id="UP000189883"/>
    </source>
</evidence>
<dbReference type="Proteomes" id="UP000189883">
    <property type="component" value="Chromosome"/>
</dbReference>
<feature type="domain" description="Integrase catalytic" evidence="1">
    <location>
        <begin position="282"/>
        <end position="480"/>
    </location>
</feature>
<dbReference type="Gene3D" id="3.30.420.10">
    <property type="entry name" value="Ribonuclease H-like superfamily/Ribonuclease H"/>
    <property type="match status" value="1"/>
</dbReference>
<proteinExistence type="predicted"/>
<sequence>MSKTYEYYKNILSIPASLLYEDWGVMSYDVYKKKCQKKVLVRSRDGKGEGNYALLSYHDLPEEIKTMCKEKLGDYNKVVQRNDLEPYIVPDAAAIRFFSEHRNPDGRKLSDKKQIERATNCCILNAITAILEQKNYAVKNNKQKTKIWDNVSDAVNSLDTEKWKHNLPTTTKNLKIRYKRYIKEGFSSFIHKGEGNQNTAIIKGDIADWILAVYALPIKYTIPELIAKYNEIREENGWGTISESAVNRFLNKPENIRVWTIGRNGKEAYDRKFKHTLKRDKRRWFPNCYWAIDGTKLDLLYLNTETNKLEAYKRVNILFDVYSEKIIGWSFSETESMTDHFRAVKMAVQTAGVRPYLFTYDQQAGHKSQKMQEIYSELVAKDGGTHYPHQARRHSSPAEGIIRRLQQQCVTKLYNSDGLGVKTKSDQSHMNADFITANIDKMPTKEQVEAQWKFIVKQWNNSEHFDKKDKTRNEVFAEEMLVSEPLDLMEIMRMMWVEEKKKLITYRAHGIEVVVDKKAYTYEVYDHNGDIDLEFRRKYVGDKFIVRYDPDAMDAHIQLIKVNQNGEKYFVAYAEPKRSFEVVPKLMPDGEKEQAQKDMRVAELEYQRDLQLLRDLEKKTGISTERLIAEQEMAVKTQNVNSKKLNIKADRGESLLHQL</sequence>
<accession>A0A1S7DPV6</accession>
<evidence type="ECO:0000313" key="2">
    <source>
        <dbReference type="EMBL" id="AQY21021.1"/>
    </source>
</evidence>
<dbReference type="InterPro" id="IPR036397">
    <property type="entry name" value="RNaseH_sf"/>
</dbReference>
<dbReference type="InterPro" id="IPR012337">
    <property type="entry name" value="RNaseH-like_sf"/>
</dbReference>
<evidence type="ECO:0000259" key="1">
    <source>
        <dbReference type="PROSITE" id="PS50994"/>
    </source>
</evidence>